<evidence type="ECO:0000313" key="3">
    <source>
        <dbReference type="Proteomes" id="UP000295724"/>
    </source>
</evidence>
<proteinExistence type="predicted"/>
<feature type="transmembrane region" description="Helical" evidence="1">
    <location>
        <begin position="6"/>
        <end position="25"/>
    </location>
</feature>
<gene>
    <name evidence="2" type="ORF">C8D91_0456</name>
</gene>
<keyword evidence="1" id="KW-1133">Transmembrane helix</keyword>
<protein>
    <recommendedName>
        <fullName evidence="4">Ribosomal L7/L12-like protein</fullName>
    </recommendedName>
</protein>
<dbReference type="OrthoDB" id="3298842at2"/>
<evidence type="ECO:0000256" key="1">
    <source>
        <dbReference type="SAM" id="Phobius"/>
    </source>
</evidence>
<sequence length="100" mass="11507">MDQFQIIASIVMLIIIFMAFAPKIFKQKDDNQQHLSAEERAFLYTETSDAEFQQTMPFDVTDAIKSGNKILAIKHYRDQFGTSLRASKEAVERMAKAMKK</sequence>
<keyword evidence="1" id="KW-0812">Transmembrane</keyword>
<keyword evidence="3" id="KW-1185">Reference proteome</keyword>
<dbReference type="InterPro" id="IPR014719">
    <property type="entry name" value="Ribosomal_bL12_C/ClpS-like"/>
</dbReference>
<name>A0A4R6XUC4_9GAMM</name>
<dbReference type="RefSeq" id="WP_099017781.1">
    <property type="nucleotide sequence ID" value="NZ_NIHB01000001.1"/>
</dbReference>
<evidence type="ECO:0000313" key="2">
    <source>
        <dbReference type="EMBL" id="TDR23592.1"/>
    </source>
</evidence>
<accession>A0A4R6XUC4</accession>
<dbReference type="Gene3D" id="3.30.1390.10">
    <property type="match status" value="1"/>
</dbReference>
<comment type="caution">
    <text evidence="2">The sequence shown here is derived from an EMBL/GenBank/DDBJ whole genome shotgun (WGS) entry which is preliminary data.</text>
</comment>
<dbReference type="Proteomes" id="UP000295724">
    <property type="component" value="Unassembled WGS sequence"/>
</dbReference>
<keyword evidence="1" id="KW-0472">Membrane</keyword>
<dbReference type="EMBL" id="SNZB01000001">
    <property type="protein sequence ID" value="TDR23592.1"/>
    <property type="molecule type" value="Genomic_DNA"/>
</dbReference>
<evidence type="ECO:0008006" key="4">
    <source>
        <dbReference type="Google" id="ProtNLM"/>
    </source>
</evidence>
<reference evidence="2 3" key="1">
    <citation type="submission" date="2019-03" db="EMBL/GenBank/DDBJ databases">
        <title>Genomic Encyclopedia of Type Strains, Phase IV (KMG-IV): sequencing the most valuable type-strain genomes for metagenomic binning, comparative biology and taxonomic classification.</title>
        <authorList>
            <person name="Goeker M."/>
        </authorList>
    </citation>
    <scope>NUCLEOTIDE SEQUENCE [LARGE SCALE GENOMIC DNA]</scope>
    <source>
        <strain evidence="2 3">DSM 25488</strain>
    </source>
</reference>
<organism evidence="2 3">
    <name type="scientific">Marinicella litoralis</name>
    <dbReference type="NCBI Taxonomy" id="644220"/>
    <lineage>
        <taxon>Bacteria</taxon>
        <taxon>Pseudomonadati</taxon>
        <taxon>Pseudomonadota</taxon>
        <taxon>Gammaproteobacteria</taxon>
        <taxon>Lysobacterales</taxon>
        <taxon>Marinicellaceae</taxon>
        <taxon>Marinicella</taxon>
    </lineage>
</organism>
<dbReference type="AlphaFoldDB" id="A0A4R6XUC4"/>